<accession>A0A6A4ATD4</accession>
<proteinExistence type="predicted"/>
<name>A0A6A4ATD4_9STRA</name>
<organism evidence="1 2">
    <name type="scientific">Phytophthora fragariae</name>
    <dbReference type="NCBI Taxonomy" id="53985"/>
    <lineage>
        <taxon>Eukaryota</taxon>
        <taxon>Sar</taxon>
        <taxon>Stramenopiles</taxon>
        <taxon>Oomycota</taxon>
        <taxon>Peronosporomycetes</taxon>
        <taxon>Peronosporales</taxon>
        <taxon>Peronosporaceae</taxon>
        <taxon>Phytophthora</taxon>
    </lineage>
</organism>
<dbReference type="EMBL" id="QXGE01009158">
    <property type="protein sequence ID" value="KAE9261056.1"/>
    <property type="molecule type" value="Genomic_DNA"/>
</dbReference>
<evidence type="ECO:0000313" key="2">
    <source>
        <dbReference type="Proteomes" id="UP000437068"/>
    </source>
</evidence>
<sequence length="77" mass="7941">MTWPVTYRPSLTPIAALCSHSPGAPVPYSSGSTWRRRIVEAATSTFKCGGACSLTDAVIPDIAVTVPYAGVGTTAEA</sequence>
<comment type="caution">
    <text evidence="1">The sequence shown here is derived from an EMBL/GenBank/DDBJ whole genome shotgun (WGS) entry which is preliminary data.</text>
</comment>
<dbReference type="Proteomes" id="UP000437068">
    <property type="component" value="Unassembled WGS sequence"/>
</dbReference>
<evidence type="ECO:0000313" key="1">
    <source>
        <dbReference type="EMBL" id="KAE9261056.1"/>
    </source>
</evidence>
<dbReference type="AlphaFoldDB" id="A0A6A4ATD4"/>
<reference evidence="1 2" key="1">
    <citation type="submission" date="2018-08" db="EMBL/GenBank/DDBJ databases">
        <title>Genomic investigation of the strawberry pathogen Phytophthora fragariae indicates pathogenicity is determined by transcriptional variation in three key races.</title>
        <authorList>
            <person name="Adams T.M."/>
            <person name="Armitage A.D."/>
            <person name="Sobczyk M.K."/>
            <person name="Bates H.J."/>
            <person name="Dunwell J.M."/>
            <person name="Nellist C.F."/>
            <person name="Harrison R.J."/>
        </authorList>
    </citation>
    <scope>NUCLEOTIDE SEQUENCE [LARGE SCALE GENOMIC DNA]</scope>
    <source>
        <strain evidence="1 2">A4</strain>
    </source>
</reference>
<gene>
    <name evidence="1" type="ORF">PF001_g32538</name>
</gene>
<protein>
    <submittedName>
        <fullName evidence="1">Uncharacterized protein</fullName>
    </submittedName>
</protein>